<proteinExistence type="predicted"/>
<keyword evidence="1" id="KW-0812">Transmembrane</keyword>
<evidence type="ECO:0000256" key="1">
    <source>
        <dbReference type="SAM" id="Phobius"/>
    </source>
</evidence>
<protein>
    <submittedName>
        <fullName evidence="2">Uncharacterized protein</fullName>
    </submittedName>
</protein>
<name>A0A1J3IZP4_NOCCA</name>
<evidence type="ECO:0000313" key="2">
    <source>
        <dbReference type="EMBL" id="JAU85801.1"/>
    </source>
</evidence>
<dbReference type="EMBL" id="GEVM01020137">
    <property type="protein sequence ID" value="JAU85801.1"/>
    <property type="molecule type" value="Transcribed_RNA"/>
</dbReference>
<keyword evidence="1" id="KW-0472">Membrane</keyword>
<accession>A0A1J3IZP4</accession>
<organism evidence="2">
    <name type="scientific">Noccaea caerulescens</name>
    <name type="common">Alpine penny-cress</name>
    <name type="synonym">Thlaspi caerulescens</name>
    <dbReference type="NCBI Taxonomy" id="107243"/>
    <lineage>
        <taxon>Eukaryota</taxon>
        <taxon>Viridiplantae</taxon>
        <taxon>Streptophyta</taxon>
        <taxon>Embryophyta</taxon>
        <taxon>Tracheophyta</taxon>
        <taxon>Spermatophyta</taxon>
        <taxon>Magnoliopsida</taxon>
        <taxon>eudicotyledons</taxon>
        <taxon>Gunneridae</taxon>
        <taxon>Pentapetalae</taxon>
        <taxon>rosids</taxon>
        <taxon>malvids</taxon>
        <taxon>Brassicales</taxon>
        <taxon>Brassicaceae</taxon>
        <taxon>Coluteocarpeae</taxon>
        <taxon>Noccaea</taxon>
    </lineage>
</organism>
<reference evidence="2" key="1">
    <citation type="submission" date="2016-07" db="EMBL/GenBank/DDBJ databases">
        <title>De novo transcriptome assembly of four accessions of the metal hyperaccumulator plant Noccaea caerulescens.</title>
        <authorList>
            <person name="Blande D."/>
            <person name="Halimaa P."/>
            <person name="Tervahauta A.I."/>
            <person name="Aarts M.G."/>
            <person name="Karenlampi S.O."/>
        </authorList>
    </citation>
    <scope>NUCLEOTIDE SEQUENCE</scope>
</reference>
<keyword evidence="1" id="KW-1133">Transmembrane helix</keyword>
<feature type="transmembrane region" description="Helical" evidence="1">
    <location>
        <begin position="240"/>
        <end position="262"/>
    </location>
</feature>
<sequence>MIFFNFPLVIMSPTRPLRTIFLPGRPFSPVATEMSPAEHLRSVFSCLSLALLELTVRTLVVSHHRVIFQPVRLVPPPEPPDPPDLRACRQPLGCMLSLESCSVPRSPLSWVPDSPPSPSSIVFPTRISLDLFRLRSPYFVESSITDPPGFLDTALFLAGLFCSGLALDGDLQHLSIRASLSGLLSWAWPINSLTKYVYDKSTSLYAQLFWAWPILTIVGLLYSSWLLFGPVSEFDNTLQSFGAGSSIAGIISSSIFLEMFIISNSSIGMERSIPSSSSLGERSSPHLPFFLRSGLFSDSKPKNLYNILTVLSSCVAACTGSEDTIGFVSTKSGGRSWSLTSPHIVTRLQHSGLAAKLLTHWSSAFNSLSHEDLPCLISRLAMLYCIIPRGCLIPSLLCSPQT</sequence>
<gene>
    <name evidence="2" type="ORF">MP_TR8520_c0_g1_i1_g.26970</name>
</gene>
<feature type="transmembrane region" description="Helical" evidence="1">
    <location>
        <begin position="208"/>
        <end position="228"/>
    </location>
</feature>
<dbReference type="AlphaFoldDB" id="A0A1J3IZP4"/>